<dbReference type="GO" id="GO:0008686">
    <property type="term" value="F:3,4-dihydroxy-2-butanone-4-phosphate synthase activity"/>
    <property type="evidence" value="ECO:0007669"/>
    <property type="project" value="UniProtKB-EC"/>
</dbReference>
<feature type="domain" description="GTP cyclohydrolase II" evidence="9">
    <location>
        <begin position="209"/>
        <end position="288"/>
    </location>
</feature>
<dbReference type="Proteomes" id="UP000563898">
    <property type="component" value="Unassembled WGS sequence"/>
</dbReference>
<dbReference type="EMBL" id="JAAXPC010000034">
    <property type="protein sequence ID" value="NKY05293.1"/>
    <property type="molecule type" value="Genomic_DNA"/>
</dbReference>
<keyword evidence="6" id="KW-0686">Riboflavin biosynthesis</keyword>
<dbReference type="Pfam" id="PF00926">
    <property type="entry name" value="DHBP_synthase"/>
    <property type="match status" value="1"/>
</dbReference>
<name>A0A846WXD0_9ACTN</name>
<keyword evidence="10" id="KW-0378">Hydrolase</keyword>
<evidence type="ECO:0000256" key="3">
    <source>
        <dbReference type="ARBA" id="ARBA00004904"/>
    </source>
</evidence>
<evidence type="ECO:0000256" key="8">
    <source>
        <dbReference type="SAM" id="MobiDB-lite"/>
    </source>
</evidence>
<dbReference type="InterPro" id="IPR017945">
    <property type="entry name" value="DHBP_synth_RibB-like_a/b_dom"/>
</dbReference>
<feature type="region of interest" description="Disordered" evidence="8">
    <location>
        <begin position="114"/>
        <end position="134"/>
    </location>
</feature>
<dbReference type="GO" id="GO:0005829">
    <property type="term" value="C:cytosol"/>
    <property type="evidence" value="ECO:0007669"/>
    <property type="project" value="TreeGrafter"/>
</dbReference>
<keyword evidence="7" id="KW-0479">Metal-binding</keyword>
<dbReference type="InterPro" id="IPR000422">
    <property type="entry name" value="DHBP_synthase_RibB"/>
</dbReference>
<dbReference type="InterPro" id="IPR032677">
    <property type="entry name" value="GTP_cyclohydro_II"/>
</dbReference>
<comment type="caution">
    <text evidence="10">The sequence shown here is derived from an EMBL/GenBank/DDBJ whole genome shotgun (WGS) entry which is preliminary data.</text>
</comment>
<dbReference type="UniPathway" id="UPA00275">
    <property type="reaction ID" value="UER00399"/>
</dbReference>
<evidence type="ECO:0000256" key="5">
    <source>
        <dbReference type="ARBA" id="ARBA00012153"/>
    </source>
</evidence>
<dbReference type="EC" id="4.1.99.12" evidence="5"/>
<dbReference type="RefSeq" id="WP_050955240.1">
    <property type="nucleotide sequence ID" value="NZ_CP073075.1"/>
</dbReference>
<gene>
    <name evidence="10" type="ORF">HGA05_27435</name>
</gene>
<reference evidence="10 11" key="1">
    <citation type="submission" date="2020-04" db="EMBL/GenBank/DDBJ databases">
        <title>MicrobeNet Type strains.</title>
        <authorList>
            <person name="Nicholson A.C."/>
        </authorList>
    </citation>
    <scope>NUCLEOTIDE SEQUENCE [LARGE SCALE GENOMIC DNA]</scope>
    <source>
        <strain evidence="10 11">ATCC BAA-14</strain>
    </source>
</reference>
<comment type="pathway">
    <text evidence="3">Cofactor biosynthesis; riboflavin biosynthesis; 2-hydroxy-3-oxobutyl phosphate from D-ribulose 5-phosphate: step 1/1.</text>
</comment>
<dbReference type="Pfam" id="PF00925">
    <property type="entry name" value="GTP_cyclohydro2"/>
    <property type="match status" value="1"/>
</dbReference>
<evidence type="ECO:0000259" key="9">
    <source>
        <dbReference type="Pfam" id="PF00925"/>
    </source>
</evidence>
<dbReference type="AlphaFoldDB" id="A0A846WXD0"/>
<comment type="function">
    <text evidence="2">Catalyzes the conversion of D-ribulose 5-phosphate to formate and 3,4-dihydroxy-2-butanone 4-phosphate.</text>
</comment>
<comment type="catalytic activity">
    <reaction evidence="1">
        <text>D-ribulose 5-phosphate = (2S)-2-hydroxy-3-oxobutyl phosphate + formate + H(+)</text>
        <dbReference type="Rhea" id="RHEA:18457"/>
        <dbReference type="ChEBI" id="CHEBI:15378"/>
        <dbReference type="ChEBI" id="CHEBI:15740"/>
        <dbReference type="ChEBI" id="CHEBI:58121"/>
        <dbReference type="ChEBI" id="CHEBI:58830"/>
        <dbReference type="EC" id="4.1.99.12"/>
    </reaction>
</comment>
<accession>A0A846WXD0</accession>
<dbReference type="Gene3D" id="3.90.870.10">
    <property type="entry name" value="DHBP synthase"/>
    <property type="match status" value="1"/>
</dbReference>
<evidence type="ECO:0000256" key="1">
    <source>
        <dbReference type="ARBA" id="ARBA00000141"/>
    </source>
</evidence>
<dbReference type="SUPFAM" id="SSF55821">
    <property type="entry name" value="YrdC/RibB"/>
    <property type="match status" value="1"/>
</dbReference>
<comment type="similarity">
    <text evidence="4">In the N-terminal section; belongs to the DHBP synthase family.</text>
</comment>
<organism evidence="10 11">
    <name type="scientific">Gordonia polyisoprenivorans</name>
    <dbReference type="NCBI Taxonomy" id="84595"/>
    <lineage>
        <taxon>Bacteria</taxon>
        <taxon>Bacillati</taxon>
        <taxon>Actinomycetota</taxon>
        <taxon>Actinomycetes</taxon>
        <taxon>Mycobacteriales</taxon>
        <taxon>Gordoniaceae</taxon>
        <taxon>Gordonia</taxon>
    </lineage>
</organism>
<dbReference type="Gene3D" id="3.40.50.10990">
    <property type="entry name" value="GTP cyclohydrolase II"/>
    <property type="match status" value="1"/>
</dbReference>
<dbReference type="GO" id="GO:0046872">
    <property type="term" value="F:metal ion binding"/>
    <property type="evidence" value="ECO:0007669"/>
    <property type="project" value="UniProtKB-KW"/>
</dbReference>
<evidence type="ECO:0000256" key="7">
    <source>
        <dbReference type="ARBA" id="ARBA00022723"/>
    </source>
</evidence>
<dbReference type="PANTHER" id="PTHR21327">
    <property type="entry name" value="GTP CYCLOHYDROLASE II-RELATED"/>
    <property type="match status" value="1"/>
</dbReference>
<evidence type="ECO:0000256" key="6">
    <source>
        <dbReference type="ARBA" id="ARBA00022619"/>
    </source>
</evidence>
<dbReference type="GO" id="GO:0003935">
    <property type="term" value="F:GTP cyclohydrolase II activity"/>
    <property type="evidence" value="ECO:0007669"/>
    <property type="project" value="TreeGrafter"/>
</dbReference>
<dbReference type="PANTHER" id="PTHR21327:SF18">
    <property type="entry name" value="3,4-DIHYDROXY-2-BUTANONE 4-PHOSPHATE SYNTHASE"/>
    <property type="match status" value="1"/>
</dbReference>
<sequence>MAQQLAEGRVVVVTDAHAAADCPQAVLVCSASYVTAVTAAFLVRYSSGYLEVALPNTECVRLGLSSMSGVAVAAQNGTGYTVTVDAASGIGTGISAGDRATTMRRLADPASTAASFTRPGHVQPRVTGAGGSRSRPDYAHAAVDLAGIAQLSPVCGIGHLVSADNPHELADAAEAQRFASHHGLSVVDVRDVAECMAERTQISVGPAFSLTTRHGDFNAVTYSLLGQPDEYTVLSFGAGPSAGGCPYIHHACLGQLLLAERCDCADRLDRAMAAIVEVGHGTVVLVRHLLAPNSCVAPRTAGADDAVREAISTARRLLSQLPLIDPDYPTHDLEPRTAMIA</sequence>
<dbReference type="GO" id="GO:0009231">
    <property type="term" value="P:riboflavin biosynthetic process"/>
    <property type="evidence" value="ECO:0007669"/>
    <property type="project" value="UniProtKB-UniPathway"/>
</dbReference>
<evidence type="ECO:0000313" key="11">
    <source>
        <dbReference type="Proteomes" id="UP000563898"/>
    </source>
</evidence>
<dbReference type="InterPro" id="IPR036144">
    <property type="entry name" value="RibA-like_sf"/>
</dbReference>
<evidence type="ECO:0000313" key="10">
    <source>
        <dbReference type="EMBL" id="NKY05293.1"/>
    </source>
</evidence>
<evidence type="ECO:0000256" key="4">
    <source>
        <dbReference type="ARBA" id="ARBA00005520"/>
    </source>
</evidence>
<dbReference type="SUPFAM" id="SSF142695">
    <property type="entry name" value="RibA-like"/>
    <property type="match status" value="1"/>
</dbReference>
<evidence type="ECO:0000256" key="2">
    <source>
        <dbReference type="ARBA" id="ARBA00002284"/>
    </source>
</evidence>
<protein>
    <recommendedName>
        <fullName evidence="5">3,4-dihydroxy-2-butanone-4-phosphate synthase</fullName>
        <ecNumber evidence="5">4.1.99.12</ecNumber>
    </recommendedName>
</protein>
<proteinExistence type="inferred from homology"/>